<reference evidence="11 13" key="3">
    <citation type="submission" date="2021-01" db="EMBL/GenBank/DDBJ databases">
        <title>Sequencing the genomes of 1000 actinobacteria strains.</title>
        <authorList>
            <person name="Klenk H.-P."/>
        </authorList>
    </citation>
    <scope>NUCLEOTIDE SEQUENCE [LARGE SCALE GENOMIC DNA]</scope>
    <source>
        <strain evidence="11 13">DSM 20542</strain>
    </source>
</reference>
<dbReference type="RefSeq" id="WP_175328792.1">
    <property type="nucleotide sequence ID" value="NZ_JABMCD010000071.1"/>
</dbReference>
<dbReference type="EMBL" id="BMOI01000008">
    <property type="protein sequence ID" value="GGL02103.1"/>
    <property type="molecule type" value="Genomic_DNA"/>
</dbReference>
<evidence type="ECO:0000313" key="12">
    <source>
        <dbReference type="Proteomes" id="UP000648535"/>
    </source>
</evidence>
<proteinExistence type="predicted"/>
<feature type="transmembrane region" description="Helical" evidence="8">
    <location>
        <begin position="326"/>
        <end position="346"/>
    </location>
</feature>
<dbReference type="Pfam" id="PF00069">
    <property type="entry name" value="Pkinase"/>
    <property type="match status" value="1"/>
</dbReference>
<dbReference type="GO" id="GO:0004674">
    <property type="term" value="F:protein serine/threonine kinase activity"/>
    <property type="evidence" value="ECO:0007669"/>
    <property type="project" value="UniProtKB-KW"/>
</dbReference>
<evidence type="ECO:0000256" key="6">
    <source>
        <dbReference type="ARBA" id="ARBA00022840"/>
    </source>
</evidence>
<dbReference type="Gene3D" id="3.30.200.20">
    <property type="entry name" value="Phosphorylase Kinase, domain 1"/>
    <property type="match status" value="1"/>
</dbReference>
<gene>
    <name evidence="10" type="ORF">GCM10009769_20200</name>
    <name evidence="11" type="ORF">JOE58_003097</name>
</gene>
<keyword evidence="8" id="KW-1133">Transmembrane helix</keyword>
<dbReference type="InterPro" id="IPR017441">
    <property type="entry name" value="Protein_kinase_ATP_BS"/>
</dbReference>
<dbReference type="PANTHER" id="PTHR43289">
    <property type="entry name" value="MITOGEN-ACTIVATED PROTEIN KINASE KINASE KINASE 20-RELATED"/>
    <property type="match status" value="1"/>
</dbReference>
<dbReference type="InterPro" id="IPR000719">
    <property type="entry name" value="Prot_kinase_dom"/>
</dbReference>
<keyword evidence="8" id="KW-0472">Membrane</keyword>
<reference evidence="10" key="1">
    <citation type="journal article" date="2014" name="Int. J. Syst. Evol. Microbiol.">
        <title>Complete genome sequence of Corynebacterium casei LMG S-19264T (=DSM 44701T), isolated from a smear-ripened cheese.</title>
        <authorList>
            <consortium name="US DOE Joint Genome Institute (JGI-PGF)"/>
            <person name="Walter F."/>
            <person name="Albersmeier A."/>
            <person name="Kalinowski J."/>
            <person name="Ruckert C."/>
        </authorList>
    </citation>
    <scope>NUCLEOTIDE SEQUENCE</scope>
    <source>
        <strain evidence="10">JCM 1480</strain>
    </source>
</reference>
<accession>A0A8H9GB84</accession>
<dbReference type="PROSITE" id="PS00108">
    <property type="entry name" value="PROTEIN_KINASE_ST"/>
    <property type="match status" value="1"/>
</dbReference>
<dbReference type="PANTHER" id="PTHR43289:SF6">
    <property type="entry name" value="SERINE_THREONINE-PROTEIN KINASE NEKL-3"/>
    <property type="match status" value="1"/>
</dbReference>
<evidence type="ECO:0000313" key="11">
    <source>
        <dbReference type="EMBL" id="MBM7803846.1"/>
    </source>
</evidence>
<dbReference type="Proteomes" id="UP000746584">
    <property type="component" value="Unassembled WGS sequence"/>
</dbReference>
<dbReference type="SMART" id="SM00220">
    <property type="entry name" value="S_TKc"/>
    <property type="match status" value="1"/>
</dbReference>
<evidence type="ECO:0000259" key="9">
    <source>
        <dbReference type="PROSITE" id="PS50011"/>
    </source>
</evidence>
<evidence type="ECO:0000256" key="5">
    <source>
        <dbReference type="ARBA" id="ARBA00022777"/>
    </source>
</evidence>
<feature type="binding site" evidence="7">
    <location>
        <position position="46"/>
    </location>
    <ligand>
        <name>ATP</name>
        <dbReference type="ChEBI" id="CHEBI:30616"/>
    </ligand>
</feature>
<evidence type="ECO:0000256" key="2">
    <source>
        <dbReference type="ARBA" id="ARBA00022527"/>
    </source>
</evidence>
<dbReference type="Gene3D" id="1.10.510.10">
    <property type="entry name" value="Transferase(Phosphotransferase) domain 1"/>
    <property type="match status" value="1"/>
</dbReference>
<evidence type="ECO:0000313" key="10">
    <source>
        <dbReference type="EMBL" id="GGL02103.1"/>
    </source>
</evidence>
<dbReference type="AlphaFoldDB" id="A0A8H9GB84"/>
<dbReference type="EC" id="2.7.11.1" evidence="1"/>
<dbReference type="CDD" id="cd14014">
    <property type="entry name" value="STKc_PknB_like"/>
    <property type="match status" value="1"/>
</dbReference>
<evidence type="ECO:0000256" key="1">
    <source>
        <dbReference type="ARBA" id="ARBA00012513"/>
    </source>
</evidence>
<feature type="domain" description="Protein kinase" evidence="9">
    <location>
        <begin position="17"/>
        <end position="283"/>
    </location>
</feature>
<keyword evidence="3" id="KW-0808">Transferase</keyword>
<protein>
    <recommendedName>
        <fullName evidence="1">non-specific serine/threonine protein kinase</fullName>
        <ecNumber evidence="1">2.7.11.1</ecNumber>
    </recommendedName>
</protein>
<reference evidence="10" key="2">
    <citation type="submission" date="2020-09" db="EMBL/GenBank/DDBJ databases">
        <authorList>
            <person name="Sun Q."/>
            <person name="Ohkuma M."/>
        </authorList>
    </citation>
    <scope>NUCLEOTIDE SEQUENCE</scope>
    <source>
        <strain evidence="10">JCM 1480</strain>
    </source>
</reference>
<evidence type="ECO:0000256" key="3">
    <source>
        <dbReference type="ARBA" id="ARBA00022679"/>
    </source>
</evidence>
<organism evidence="10 12">
    <name type="scientific">Curtobacterium luteum</name>
    <dbReference type="NCBI Taxonomy" id="33881"/>
    <lineage>
        <taxon>Bacteria</taxon>
        <taxon>Bacillati</taxon>
        <taxon>Actinomycetota</taxon>
        <taxon>Actinomycetes</taxon>
        <taxon>Micrococcales</taxon>
        <taxon>Microbacteriaceae</taxon>
        <taxon>Curtobacterium</taxon>
    </lineage>
</organism>
<dbReference type="PROSITE" id="PS00107">
    <property type="entry name" value="PROTEIN_KINASE_ATP"/>
    <property type="match status" value="1"/>
</dbReference>
<dbReference type="Proteomes" id="UP000648535">
    <property type="component" value="Unassembled WGS sequence"/>
</dbReference>
<keyword evidence="4 7" id="KW-0547">Nucleotide-binding</keyword>
<evidence type="ECO:0000256" key="8">
    <source>
        <dbReference type="SAM" id="Phobius"/>
    </source>
</evidence>
<dbReference type="GO" id="GO:0005524">
    <property type="term" value="F:ATP binding"/>
    <property type="evidence" value="ECO:0007669"/>
    <property type="project" value="UniProtKB-UniRule"/>
</dbReference>
<keyword evidence="2 11" id="KW-0723">Serine/threonine-protein kinase</keyword>
<evidence type="ECO:0000256" key="7">
    <source>
        <dbReference type="PROSITE-ProRule" id="PRU10141"/>
    </source>
</evidence>
<dbReference type="EMBL" id="JAFBCG010000001">
    <property type="protein sequence ID" value="MBM7803846.1"/>
    <property type="molecule type" value="Genomic_DNA"/>
</dbReference>
<evidence type="ECO:0000313" key="13">
    <source>
        <dbReference type="Proteomes" id="UP000746584"/>
    </source>
</evidence>
<keyword evidence="5 11" id="KW-0418">Kinase</keyword>
<dbReference type="PROSITE" id="PS50011">
    <property type="entry name" value="PROTEIN_KINASE_DOM"/>
    <property type="match status" value="1"/>
</dbReference>
<evidence type="ECO:0000256" key="4">
    <source>
        <dbReference type="ARBA" id="ARBA00022741"/>
    </source>
</evidence>
<comment type="caution">
    <text evidence="10">The sequence shown here is derived from an EMBL/GenBank/DDBJ whole genome shotgun (WGS) entry which is preliminary data.</text>
</comment>
<dbReference type="InterPro" id="IPR008271">
    <property type="entry name" value="Ser/Thr_kinase_AS"/>
</dbReference>
<keyword evidence="13" id="KW-1185">Reference proteome</keyword>
<keyword evidence="8" id="KW-0812">Transmembrane</keyword>
<keyword evidence="6 7" id="KW-0067">ATP-binding</keyword>
<sequence length="350" mass="38252">MTLLDSPRAETVLAGRYRLVRLIGTGGMGTVYEARDEHTYRLVAVKLFATPDNMTTADRVRQEREIRLLSMLSHPGLIPLYDAGTHEFEDGPHRFIVMELIADTTLLRRLAEGPLHNYEVADLGAQLADALAYVHSRGIVHRDVKPANILISDEGSSGFARTVKLTDFGVAHFVDGSRLTNDGTIIGTAAYLSPEQVAGEPIGFATDVYSLGLVLLEALTGKQEYSGTLIEAALARLRRDPEVPDGVASEWRDLLERMTHRDPARRPTAVAVANALRGGSTQITGPLPLGPDRERHKHAHKLHRAAHRHAKRGTFSATKRWRRRNVLIASCTTVAVIAACAASYVVGASH</sequence>
<dbReference type="InterPro" id="IPR011009">
    <property type="entry name" value="Kinase-like_dom_sf"/>
</dbReference>
<name>A0A8H9GB84_9MICO</name>
<dbReference type="SUPFAM" id="SSF56112">
    <property type="entry name" value="Protein kinase-like (PK-like)"/>
    <property type="match status" value="1"/>
</dbReference>